<dbReference type="SUPFAM" id="SSF161084">
    <property type="entry name" value="MAPEG domain-like"/>
    <property type="match status" value="1"/>
</dbReference>
<dbReference type="PANTHER" id="PTHR35371">
    <property type="entry name" value="INNER MEMBRANE PROTEIN"/>
    <property type="match status" value="1"/>
</dbReference>
<organism evidence="6 7">
    <name type="scientific">Hydrocarboniphaga effusa AP103</name>
    <dbReference type="NCBI Taxonomy" id="1172194"/>
    <lineage>
        <taxon>Bacteria</taxon>
        <taxon>Pseudomonadati</taxon>
        <taxon>Pseudomonadota</taxon>
        <taxon>Gammaproteobacteria</taxon>
        <taxon>Nevskiales</taxon>
        <taxon>Nevskiaceae</taxon>
        <taxon>Hydrocarboniphaga</taxon>
    </lineage>
</organism>
<evidence type="ECO:0000256" key="4">
    <source>
        <dbReference type="ARBA" id="ARBA00023136"/>
    </source>
</evidence>
<keyword evidence="7" id="KW-1185">Reference proteome</keyword>
<evidence type="ECO:0008006" key="8">
    <source>
        <dbReference type="Google" id="ProtNLM"/>
    </source>
</evidence>
<reference evidence="6 7" key="1">
    <citation type="journal article" date="2012" name="J. Bacteriol.">
        <title>Genome Sequence of n-Alkane-Degrading Hydrocarboniphaga effusa Strain AP103T (ATCC BAA-332T).</title>
        <authorList>
            <person name="Chang H.K."/>
            <person name="Zylstra G.J."/>
            <person name="Chae J.C."/>
        </authorList>
    </citation>
    <scope>NUCLEOTIDE SEQUENCE [LARGE SCALE GENOMIC DNA]</scope>
    <source>
        <strain evidence="6 7">AP103</strain>
    </source>
</reference>
<evidence type="ECO:0000313" key="7">
    <source>
        <dbReference type="Proteomes" id="UP000003704"/>
    </source>
</evidence>
<dbReference type="STRING" id="1172194.WQQ_31290"/>
<feature type="transmembrane region" description="Helical" evidence="5">
    <location>
        <begin position="58"/>
        <end position="74"/>
    </location>
</feature>
<dbReference type="Pfam" id="PF01124">
    <property type="entry name" value="MAPEG"/>
    <property type="match status" value="1"/>
</dbReference>
<keyword evidence="4 5" id="KW-0472">Membrane</keyword>
<name>I7ZD12_9GAMM</name>
<dbReference type="Proteomes" id="UP000003704">
    <property type="component" value="Unassembled WGS sequence"/>
</dbReference>
<sequence length="124" mass="13313">MTIALWCILAAGFLHLPFVGAAKFGGGRFDNNNPRDFLAGLDGWRKRANAVQLNSFEAFPLFAAAVIVAHLLHADQGRVDTLALAFLALRVVYGVLYLANLATLRSIAWIGAQACVIALFVISA</sequence>
<dbReference type="EMBL" id="AKGD01000002">
    <property type="protein sequence ID" value="EIT69547.1"/>
    <property type="molecule type" value="Genomic_DNA"/>
</dbReference>
<feature type="transmembrane region" description="Helical" evidence="5">
    <location>
        <begin position="81"/>
        <end position="100"/>
    </location>
</feature>
<dbReference type="GO" id="GO:0016020">
    <property type="term" value="C:membrane"/>
    <property type="evidence" value="ECO:0007669"/>
    <property type="project" value="UniProtKB-SubCell"/>
</dbReference>
<keyword evidence="3 5" id="KW-1133">Transmembrane helix</keyword>
<evidence type="ECO:0000256" key="3">
    <source>
        <dbReference type="ARBA" id="ARBA00022989"/>
    </source>
</evidence>
<protein>
    <recommendedName>
        <fullName evidence="8">MAPEG family protein</fullName>
    </recommendedName>
</protein>
<accession>I7ZD12</accession>
<evidence type="ECO:0000256" key="1">
    <source>
        <dbReference type="ARBA" id="ARBA00004370"/>
    </source>
</evidence>
<dbReference type="OrthoDB" id="513661at2"/>
<dbReference type="PATRIC" id="fig|1172194.4.peg.3032"/>
<evidence type="ECO:0000256" key="5">
    <source>
        <dbReference type="SAM" id="Phobius"/>
    </source>
</evidence>
<dbReference type="PANTHER" id="PTHR35371:SF1">
    <property type="entry name" value="BLR7753 PROTEIN"/>
    <property type="match status" value="1"/>
</dbReference>
<dbReference type="InterPro" id="IPR001129">
    <property type="entry name" value="Membr-assoc_MAPEG"/>
</dbReference>
<dbReference type="InterPro" id="IPR023352">
    <property type="entry name" value="MAPEG-like_dom_sf"/>
</dbReference>
<keyword evidence="2 5" id="KW-0812">Transmembrane</keyword>
<dbReference type="AlphaFoldDB" id="I7ZD12"/>
<proteinExistence type="predicted"/>
<dbReference type="Gene3D" id="1.20.120.550">
    <property type="entry name" value="Membrane associated eicosanoid/glutathione metabolism-like domain"/>
    <property type="match status" value="1"/>
</dbReference>
<comment type="caution">
    <text evidence="6">The sequence shown here is derived from an EMBL/GenBank/DDBJ whole genome shotgun (WGS) entry which is preliminary data.</text>
</comment>
<gene>
    <name evidence="6" type="ORF">WQQ_31290</name>
</gene>
<dbReference type="RefSeq" id="WP_007186068.1">
    <property type="nucleotide sequence ID" value="NZ_AKGD01000002.1"/>
</dbReference>
<evidence type="ECO:0000313" key="6">
    <source>
        <dbReference type="EMBL" id="EIT69547.1"/>
    </source>
</evidence>
<evidence type="ECO:0000256" key="2">
    <source>
        <dbReference type="ARBA" id="ARBA00022692"/>
    </source>
</evidence>
<comment type="subcellular location">
    <subcellularLocation>
        <location evidence="1">Membrane</location>
    </subcellularLocation>
</comment>